<feature type="compositionally biased region" description="Basic and acidic residues" evidence="1">
    <location>
        <begin position="77"/>
        <end position="101"/>
    </location>
</feature>
<evidence type="ECO:0000256" key="1">
    <source>
        <dbReference type="SAM" id="MobiDB-lite"/>
    </source>
</evidence>
<feature type="compositionally biased region" description="Basic residues" evidence="1">
    <location>
        <begin position="61"/>
        <end position="76"/>
    </location>
</feature>
<name>A0ABQ8RNE1_FUSEQ</name>
<protein>
    <submittedName>
        <fullName evidence="2">Uncharacterized protein</fullName>
    </submittedName>
</protein>
<dbReference type="Proteomes" id="UP001152024">
    <property type="component" value="Unassembled WGS sequence"/>
</dbReference>
<keyword evidence="3" id="KW-1185">Reference proteome</keyword>
<gene>
    <name evidence="2" type="ORF">NW768_002313</name>
</gene>
<evidence type="ECO:0000313" key="2">
    <source>
        <dbReference type="EMBL" id="KAJ4138478.1"/>
    </source>
</evidence>
<evidence type="ECO:0000313" key="3">
    <source>
        <dbReference type="Proteomes" id="UP001152024"/>
    </source>
</evidence>
<feature type="compositionally biased region" description="Basic and acidic residues" evidence="1">
    <location>
        <begin position="29"/>
        <end position="43"/>
    </location>
</feature>
<accession>A0ABQ8RNE1</accession>
<feature type="region of interest" description="Disordered" evidence="1">
    <location>
        <begin position="1"/>
        <end position="101"/>
    </location>
</feature>
<proteinExistence type="predicted"/>
<comment type="caution">
    <text evidence="2">The sequence shown here is derived from an EMBL/GenBank/DDBJ whole genome shotgun (WGS) entry which is preliminary data.</text>
</comment>
<reference evidence="2" key="1">
    <citation type="submission" date="2022-09" db="EMBL/GenBank/DDBJ databases">
        <title>Fusarium specimens isolated from Avocado Roots.</title>
        <authorList>
            <person name="Stajich J."/>
            <person name="Roper C."/>
            <person name="Heimlech-Rivalta G."/>
        </authorList>
    </citation>
    <scope>NUCLEOTIDE SEQUENCE</scope>
    <source>
        <strain evidence="2">CF00095</strain>
    </source>
</reference>
<dbReference type="EMBL" id="JAOQBH010000003">
    <property type="protein sequence ID" value="KAJ4138478.1"/>
    <property type="molecule type" value="Genomic_DNA"/>
</dbReference>
<organism evidence="2 3">
    <name type="scientific">Fusarium equiseti</name>
    <name type="common">Fusarium scirpi</name>
    <dbReference type="NCBI Taxonomy" id="61235"/>
    <lineage>
        <taxon>Eukaryota</taxon>
        <taxon>Fungi</taxon>
        <taxon>Dikarya</taxon>
        <taxon>Ascomycota</taxon>
        <taxon>Pezizomycotina</taxon>
        <taxon>Sordariomycetes</taxon>
        <taxon>Hypocreomycetidae</taxon>
        <taxon>Hypocreales</taxon>
        <taxon>Nectriaceae</taxon>
        <taxon>Fusarium</taxon>
        <taxon>Fusarium incarnatum-equiseti species complex</taxon>
    </lineage>
</organism>
<sequence>MSSTDQTPQGEIFSMMFSPVQHPQGDESSDIKSVSEHHSEQQHVESQSQYEPLDDETLKHMREKKRASVKRKRAKTFKPEYINKKKEDRAQREEDAKQDKAEAKDMELFRLYASTCYADGVADKMDLDG</sequence>